<evidence type="ECO:0000313" key="3">
    <source>
        <dbReference type="Proteomes" id="UP000265520"/>
    </source>
</evidence>
<evidence type="ECO:0000256" key="1">
    <source>
        <dbReference type="SAM" id="MobiDB-lite"/>
    </source>
</evidence>
<feature type="region of interest" description="Disordered" evidence="1">
    <location>
        <begin position="1"/>
        <end position="33"/>
    </location>
</feature>
<dbReference type="AlphaFoldDB" id="A0A392MZ81"/>
<dbReference type="Proteomes" id="UP000265520">
    <property type="component" value="Unassembled WGS sequence"/>
</dbReference>
<reference evidence="2 3" key="1">
    <citation type="journal article" date="2018" name="Front. Plant Sci.">
        <title>Red Clover (Trifolium pratense) and Zigzag Clover (T. medium) - A Picture of Genomic Similarities and Differences.</title>
        <authorList>
            <person name="Dluhosova J."/>
            <person name="Istvanek J."/>
            <person name="Nedelnik J."/>
            <person name="Repkova J."/>
        </authorList>
    </citation>
    <scope>NUCLEOTIDE SEQUENCE [LARGE SCALE GENOMIC DNA]</scope>
    <source>
        <strain evidence="3">cv. 10/8</strain>
        <tissue evidence="2">Leaf</tissue>
    </source>
</reference>
<feature type="non-terminal residue" evidence="2">
    <location>
        <position position="60"/>
    </location>
</feature>
<evidence type="ECO:0000313" key="2">
    <source>
        <dbReference type="EMBL" id="MCH92821.1"/>
    </source>
</evidence>
<keyword evidence="3" id="KW-1185">Reference proteome</keyword>
<name>A0A392MZ81_9FABA</name>
<accession>A0A392MZ81</accession>
<comment type="caution">
    <text evidence="2">The sequence shown here is derived from an EMBL/GenBank/DDBJ whole genome shotgun (WGS) entry which is preliminary data.</text>
</comment>
<proteinExistence type="predicted"/>
<organism evidence="2 3">
    <name type="scientific">Trifolium medium</name>
    <dbReference type="NCBI Taxonomy" id="97028"/>
    <lineage>
        <taxon>Eukaryota</taxon>
        <taxon>Viridiplantae</taxon>
        <taxon>Streptophyta</taxon>
        <taxon>Embryophyta</taxon>
        <taxon>Tracheophyta</taxon>
        <taxon>Spermatophyta</taxon>
        <taxon>Magnoliopsida</taxon>
        <taxon>eudicotyledons</taxon>
        <taxon>Gunneridae</taxon>
        <taxon>Pentapetalae</taxon>
        <taxon>rosids</taxon>
        <taxon>fabids</taxon>
        <taxon>Fabales</taxon>
        <taxon>Fabaceae</taxon>
        <taxon>Papilionoideae</taxon>
        <taxon>50 kb inversion clade</taxon>
        <taxon>NPAAA clade</taxon>
        <taxon>Hologalegina</taxon>
        <taxon>IRL clade</taxon>
        <taxon>Trifolieae</taxon>
        <taxon>Trifolium</taxon>
    </lineage>
</organism>
<protein>
    <submittedName>
        <fullName evidence="2">Uncharacterized protein</fullName>
    </submittedName>
</protein>
<dbReference type="EMBL" id="LXQA010023534">
    <property type="protein sequence ID" value="MCH92821.1"/>
    <property type="molecule type" value="Genomic_DNA"/>
</dbReference>
<sequence length="60" mass="6496">MEWSGAAACRDEKAGSRAVSDSGRYSRDGGGTERVTTAPARIARFCVFMEHEALFTAEII</sequence>